<gene>
    <name evidence="1" type="ORF">H6P81_017533</name>
</gene>
<evidence type="ECO:0008006" key="3">
    <source>
        <dbReference type="Google" id="ProtNLM"/>
    </source>
</evidence>
<protein>
    <recommendedName>
        <fullName evidence="3">Secreted protein</fullName>
    </recommendedName>
</protein>
<keyword evidence="2" id="KW-1185">Reference proteome</keyword>
<proteinExistence type="predicted"/>
<dbReference type="Proteomes" id="UP000825729">
    <property type="component" value="Unassembled WGS sequence"/>
</dbReference>
<sequence length="71" mass="8174">MEKQKCRLLVFFQIFCHRGSGPPVWSSGANSDCSKTMLNYSTFPCGKWKQLLTRRMALSSWLTPQTLLFVN</sequence>
<name>A0AAV7DYQ9_ARIFI</name>
<accession>A0AAV7DYQ9</accession>
<organism evidence="1 2">
    <name type="scientific">Aristolochia fimbriata</name>
    <name type="common">White veined hardy Dutchman's pipe vine</name>
    <dbReference type="NCBI Taxonomy" id="158543"/>
    <lineage>
        <taxon>Eukaryota</taxon>
        <taxon>Viridiplantae</taxon>
        <taxon>Streptophyta</taxon>
        <taxon>Embryophyta</taxon>
        <taxon>Tracheophyta</taxon>
        <taxon>Spermatophyta</taxon>
        <taxon>Magnoliopsida</taxon>
        <taxon>Magnoliidae</taxon>
        <taxon>Piperales</taxon>
        <taxon>Aristolochiaceae</taxon>
        <taxon>Aristolochia</taxon>
    </lineage>
</organism>
<dbReference type="AlphaFoldDB" id="A0AAV7DYQ9"/>
<evidence type="ECO:0000313" key="2">
    <source>
        <dbReference type="Proteomes" id="UP000825729"/>
    </source>
</evidence>
<reference evidence="1 2" key="1">
    <citation type="submission" date="2021-07" db="EMBL/GenBank/DDBJ databases">
        <title>The Aristolochia fimbriata genome: insights into angiosperm evolution, floral development and chemical biosynthesis.</title>
        <authorList>
            <person name="Jiao Y."/>
        </authorList>
    </citation>
    <scope>NUCLEOTIDE SEQUENCE [LARGE SCALE GENOMIC DNA]</scope>
    <source>
        <strain evidence="1">IBCAS-2021</strain>
        <tissue evidence="1">Leaf</tissue>
    </source>
</reference>
<evidence type="ECO:0000313" key="1">
    <source>
        <dbReference type="EMBL" id="KAG9441679.1"/>
    </source>
</evidence>
<comment type="caution">
    <text evidence="1">The sequence shown here is derived from an EMBL/GenBank/DDBJ whole genome shotgun (WGS) entry which is preliminary data.</text>
</comment>
<dbReference type="EMBL" id="JAINDJ010000007">
    <property type="protein sequence ID" value="KAG9441679.1"/>
    <property type="molecule type" value="Genomic_DNA"/>
</dbReference>